<evidence type="ECO:0000256" key="1">
    <source>
        <dbReference type="SAM" id="MobiDB-lite"/>
    </source>
</evidence>
<dbReference type="Pfam" id="PF13676">
    <property type="entry name" value="TIR_2"/>
    <property type="match status" value="1"/>
</dbReference>
<evidence type="ECO:0000313" key="3">
    <source>
        <dbReference type="EMBL" id="CAF1499514.1"/>
    </source>
</evidence>
<dbReference type="AlphaFoldDB" id="A0A819EZB6"/>
<organism evidence="4 5">
    <name type="scientific">Adineta steineri</name>
    <dbReference type="NCBI Taxonomy" id="433720"/>
    <lineage>
        <taxon>Eukaryota</taxon>
        <taxon>Metazoa</taxon>
        <taxon>Spiralia</taxon>
        <taxon>Gnathifera</taxon>
        <taxon>Rotifera</taxon>
        <taxon>Eurotatoria</taxon>
        <taxon>Bdelloidea</taxon>
        <taxon>Adinetida</taxon>
        <taxon>Adinetidae</taxon>
        <taxon>Adineta</taxon>
    </lineage>
</organism>
<dbReference type="InterPro" id="IPR035897">
    <property type="entry name" value="Toll_tir_struct_dom_sf"/>
</dbReference>
<evidence type="ECO:0000313" key="4">
    <source>
        <dbReference type="EMBL" id="CAF3859907.1"/>
    </source>
</evidence>
<dbReference type="InterPro" id="IPR000157">
    <property type="entry name" value="TIR_dom"/>
</dbReference>
<reference evidence="4" key="1">
    <citation type="submission" date="2021-02" db="EMBL/GenBank/DDBJ databases">
        <authorList>
            <person name="Nowell W R."/>
        </authorList>
    </citation>
    <scope>NUCLEOTIDE SEQUENCE</scope>
</reference>
<dbReference type="Proteomes" id="UP000663845">
    <property type="component" value="Unassembled WGS sequence"/>
</dbReference>
<dbReference type="SUPFAM" id="SSF52200">
    <property type="entry name" value="Toll/Interleukin receptor TIR domain"/>
    <property type="match status" value="1"/>
</dbReference>
<evidence type="ECO:0000259" key="2">
    <source>
        <dbReference type="Pfam" id="PF13676"/>
    </source>
</evidence>
<protein>
    <recommendedName>
        <fullName evidence="2">TIR domain-containing protein</fullName>
    </recommendedName>
</protein>
<accession>A0A819EZB6</accession>
<dbReference type="GO" id="GO:0007165">
    <property type="term" value="P:signal transduction"/>
    <property type="evidence" value="ECO:0007669"/>
    <property type="project" value="InterPro"/>
</dbReference>
<feature type="domain" description="TIR" evidence="2">
    <location>
        <begin position="112"/>
        <end position="241"/>
    </location>
</feature>
<feature type="region of interest" description="Disordered" evidence="1">
    <location>
        <begin position="1"/>
        <end position="34"/>
    </location>
</feature>
<gene>
    <name evidence="3" type="ORF">JYZ213_LOCUS43397</name>
    <name evidence="4" type="ORF">OXD698_LOCUS21754</name>
</gene>
<evidence type="ECO:0000313" key="5">
    <source>
        <dbReference type="Proteomes" id="UP000663844"/>
    </source>
</evidence>
<feature type="region of interest" description="Disordered" evidence="1">
    <location>
        <begin position="69"/>
        <end position="93"/>
    </location>
</feature>
<proteinExistence type="predicted"/>
<dbReference type="EMBL" id="CAJOAZ010001809">
    <property type="protein sequence ID" value="CAF3859907.1"/>
    <property type="molecule type" value="Genomic_DNA"/>
</dbReference>
<dbReference type="Gene3D" id="3.40.50.10140">
    <property type="entry name" value="Toll/interleukin-1 receptor homology (TIR) domain"/>
    <property type="match status" value="1"/>
</dbReference>
<dbReference type="Proteomes" id="UP000663844">
    <property type="component" value="Unassembled WGS sequence"/>
</dbReference>
<dbReference type="EMBL" id="CAJNOG010002311">
    <property type="protein sequence ID" value="CAF1499514.1"/>
    <property type="molecule type" value="Genomic_DNA"/>
</dbReference>
<name>A0A819EZB6_9BILA</name>
<comment type="caution">
    <text evidence="4">The sequence shown here is derived from an EMBL/GenBank/DDBJ whole genome shotgun (WGS) entry which is preliminary data.</text>
</comment>
<sequence>MKESAYEPTSNNQEEMDDEHVDRPNAVQNAPSNFSSRVYEEEMIDQGKSFIGDGTAGVLFIIKTESTSETNDPIPTTTVTTYSPPPPSSQSPVTVLSIKRTPVCVTEEPMKIAISYSSAHRELVYKIYEMVQRKVEAPECPHPVFIDRDFQDEICRLDGRRYFSTIYNQAHLVVVFLSSSYIESYHCMMEWREIFNKFTPAGMNNDPLQLLLVKVGDYDMEKLDLKRSDYLLDATRLNDDAIAEIITKRSIIVEQKLAQK</sequence>